<dbReference type="EMBL" id="JAOYOD010000001">
    <property type="protein sequence ID" value="MCV9386281.1"/>
    <property type="molecule type" value="Genomic_DNA"/>
</dbReference>
<keyword evidence="2" id="KW-1185">Reference proteome</keyword>
<accession>A0ABT3CRT4</accession>
<evidence type="ECO:0000313" key="1">
    <source>
        <dbReference type="EMBL" id="MCV9386281.1"/>
    </source>
</evidence>
<dbReference type="Proteomes" id="UP001300692">
    <property type="component" value="Unassembled WGS sequence"/>
</dbReference>
<gene>
    <name evidence="1" type="ORF">N7U62_06370</name>
</gene>
<organism evidence="1 2">
    <name type="scientific">Reichenbachiella ulvae</name>
    <dbReference type="NCBI Taxonomy" id="2980104"/>
    <lineage>
        <taxon>Bacteria</taxon>
        <taxon>Pseudomonadati</taxon>
        <taxon>Bacteroidota</taxon>
        <taxon>Cytophagia</taxon>
        <taxon>Cytophagales</taxon>
        <taxon>Reichenbachiellaceae</taxon>
        <taxon>Reichenbachiella</taxon>
    </lineage>
</organism>
<evidence type="ECO:0008006" key="3">
    <source>
        <dbReference type="Google" id="ProtNLM"/>
    </source>
</evidence>
<proteinExistence type="predicted"/>
<evidence type="ECO:0000313" key="2">
    <source>
        <dbReference type="Proteomes" id="UP001300692"/>
    </source>
</evidence>
<reference evidence="1 2" key="1">
    <citation type="submission" date="2022-10" db="EMBL/GenBank/DDBJ databases">
        <title>Comparative genomics and taxonomic characterization of three novel marine species of genus Reichenbachiella exhibiting antioxidant and polysaccharide degradation activities.</title>
        <authorList>
            <person name="Muhammad N."/>
            <person name="Lee Y.-J."/>
            <person name="Ko J."/>
            <person name="Kim S.-G."/>
        </authorList>
    </citation>
    <scope>NUCLEOTIDE SEQUENCE [LARGE SCALE GENOMIC DNA]</scope>
    <source>
        <strain evidence="1 2">ABR2-5</strain>
    </source>
</reference>
<comment type="caution">
    <text evidence="1">The sequence shown here is derived from an EMBL/GenBank/DDBJ whole genome shotgun (WGS) entry which is preliminary data.</text>
</comment>
<name>A0ABT3CRT4_9BACT</name>
<protein>
    <recommendedName>
        <fullName evidence="3">MetA-pathway of phenol degradation</fullName>
    </recommendedName>
</protein>
<dbReference type="RefSeq" id="WP_264137066.1">
    <property type="nucleotide sequence ID" value="NZ_JAOYOD010000001.1"/>
</dbReference>
<sequence length="282" mass="31925">MIKKKLDQSLLAGLIILLGLPITTIQAQNENDLIEDSIIHVNSSADGVIWDMSFSFKTMNVFRGLVPSRAPVFATQAGVKVKDFILGFYGGASTNGYYTETDLILMYYRPKFNIRADWYYNFTEGITNIPSPSGFFDLNPEVTRGLLDVIIKVNLPKKLEWESSTLLYGRDRPSLPEDDQNGIELRRGKQRYSQYFKISYVAKINETKLLPYIGYSYSWSDFSGPSFYGDRPGFNDIGVSISRKIFDTKTISIPFKATLSYNNLSNNIYLVGTLSLIELSKI</sequence>